<dbReference type="Proteomes" id="UP000260644">
    <property type="component" value="Unassembled WGS sequence"/>
</dbReference>
<evidence type="ECO:0000259" key="14">
    <source>
        <dbReference type="Pfam" id="PF16344"/>
    </source>
</evidence>
<evidence type="ECO:0000256" key="11">
    <source>
        <dbReference type="RuleBase" id="RU003357"/>
    </source>
</evidence>
<evidence type="ECO:0000256" key="4">
    <source>
        <dbReference type="ARBA" id="ARBA00022692"/>
    </source>
</evidence>
<keyword evidence="8" id="KW-0675">Receptor</keyword>
<dbReference type="InterPro" id="IPR039426">
    <property type="entry name" value="TonB-dep_rcpt-like"/>
</dbReference>
<dbReference type="Gene3D" id="2.40.170.20">
    <property type="entry name" value="TonB-dependent receptor, beta-barrel domain"/>
    <property type="match status" value="1"/>
</dbReference>
<dbReference type="Pfam" id="PF00593">
    <property type="entry name" value="TonB_dep_Rec_b-barrel"/>
    <property type="match status" value="1"/>
</dbReference>
<dbReference type="OrthoDB" id="9768177at2"/>
<dbReference type="InterPro" id="IPR008969">
    <property type="entry name" value="CarboxyPept-like_regulatory"/>
</dbReference>
<dbReference type="Pfam" id="PF07715">
    <property type="entry name" value="Plug"/>
    <property type="match status" value="1"/>
</dbReference>
<keyword evidence="2 10" id="KW-0813">Transport</keyword>
<evidence type="ECO:0000256" key="7">
    <source>
        <dbReference type="ARBA" id="ARBA00023136"/>
    </source>
</evidence>
<dbReference type="GO" id="GO:0009279">
    <property type="term" value="C:cell outer membrane"/>
    <property type="evidence" value="ECO:0007669"/>
    <property type="project" value="UniProtKB-SubCell"/>
</dbReference>
<dbReference type="InterPro" id="IPR012910">
    <property type="entry name" value="Plug_dom"/>
</dbReference>
<dbReference type="PANTHER" id="PTHR30069">
    <property type="entry name" value="TONB-DEPENDENT OUTER MEMBRANE RECEPTOR"/>
    <property type="match status" value="1"/>
</dbReference>
<keyword evidence="7 10" id="KW-0472">Membrane</keyword>
<organism evidence="15 16">
    <name type="scientific">Chitinophaga silvatica</name>
    <dbReference type="NCBI Taxonomy" id="2282649"/>
    <lineage>
        <taxon>Bacteria</taxon>
        <taxon>Pseudomonadati</taxon>
        <taxon>Bacteroidota</taxon>
        <taxon>Chitinophagia</taxon>
        <taxon>Chitinophagales</taxon>
        <taxon>Chitinophagaceae</taxon>
        <taxon>Chitinophaga</taxon>
    </lineage>
</organism>
<feature type="domain" description="TonB-dependent receptor-like beta-barrel" evidence="12">
    <location>
        <begin position="505"/>
        <end position="989"/>
    </location>
</feature>
<keyword evidence="4 10" id="KW-0812">Transmembrane</keyword>
<accession>A0A3E1Y5I1</accession>
<evidence type="ECO:0000256" key="10">
    <source>
        <dbReference type="PROSITE-ProRule" id="PRU01360"/>
    </source>
</evidence>
<comment type="subcellular location">
    <subcellularLocation>
        <location evidence="1 10">Cell outer membrane</location>
        <topology evidence="1 10">Multi-pass membrane protein</topology>
    </subcellularLocation>
</comment>
<dbReference type="Gene3D" id="3.55.50.30">
    <property type="match status" value="1"/>
</dbReference>
<dbReference type="InterPro" id="IPR036942">
    <property type="entry name" value="Beta-barrel_TonB_sf"/>
</dbReference>
<dbReference type="InterPro" id="IPR023997">
    <property type="entry name" value="TonB-dep_OMP_SusC/RagA_CS"/>
</dbReference>
<dbReference type="Gene3D" id="2.170.130.10">
    <property type="entry name" value="TonB-dependent receptor, plug domain"/>
    <property type="match status" value="1"/>
</dbReference>
<comment type="caution">
    <text evidence="15">The sequence shown here is derived from an EMBL/GenBank/DDBJ whole genome shotgun (WGS) entry which is preliminary data.</text>
</comment>
<evidence type="ECO:0000256" key="1">
    <source>
        <dbReference type="ARBA" id="ARBA00004571"/>
    </source>
</evidence>
<dbReference type="InterPro" id="IPR037066">
    <property type="entry name" value="Plug_dom_sf"/>
</dbReference>
<dbReference type="AlphaFoldDB" id="A0A3E1Y5I1"/>
<keyword evidence="3 10" id="KW-1134">Transmembrane beta strand</keyword>
<gene>
    <name evidence="15" type="ORF">DVR12_19910</name>
</gene>
<dbReference type="InterPro" id="IPR000531">
    <property type="entry name" value="Beta-barrel_TonB"/>
</dbReference>
<dbReference type="PANTHER" id="PTHR30069:SF29">
    <property type="entry name" value="HEMOGLOBIN AND HEMOGLOBIN-HAPTOGLOBIN-BINDING PROTEIN 1-RELATED"/>
    <property type="match status" value="1"/>
</dbReference>
<dbReference type="SUPFAM" id="SSF49464">
    <property type="entry name" value="Carboxypeptidase regulatory domain-like"/>
    <property type="match status" value="1"/>
</dbReference>
<proteinExistence type="inferred from homology"/>
<evidence type="ECO:0000259" key="13">
    <source>
        <dbReference type="Pfam" id="PF07715"/>
    </source>
</evidence>
<keyword evidence="6 11" id="KW-0798">TonB box</keyword>
<name>A0A3E1Y5I1_9BACT</name>
<feature type="domain" description="TonB-dependent receptor plug" evidence="13">
    <location>
        <begin position="201"/>
        <end position="325"/>
    </location>
</feature>
<feature type="domain" description="Protein FecR C-terminal" evidence="14">
    <location>
        <begin position="38"/>
        <end position="103"/>
    </location>
</feature>
<dbReference type="PROSITE" id="PS52016">
    <property type="entry name" value="TONB_DEPENDENT_REC_3"/>
    <property type="match status" value="1"/>
</dbReference>
<keyword evidence="5" id="KW-0732">Signal</keyword>
<reference evidence="15 16" key="1">
    <citation type="submission" date="2018-07" db="EMBL/GenBank/DDBJ databases">
        <title>Chitinophaga K2CV101002-2 sp. nov., isolated from a monsoon evergreen broad-leaved forest soil.</title>
        <authorList>
            <person name="Lv Y."/>
        </authorList>
    </citation>
    <scope>NUCLEOTIDE SEQUENCE [LARGE SCALE GENOMIC DNA]</scope>
    <source>
        <strain evidence="15 16">GDMCC 1.1288</strain>
    </source>
</reference>
<dbReference type="SUPFAM" id="SSF56935">
    <property type="entry name" value="Porins"/>
    <property type="match status" value="1"/>
</dbReference>
<evidence type="ECO:0000259" key="12">
    <source>
        <dbReference type="Pfam" id="PF00593"/>
    </source>
</evidence>
<dbReference type="Pfam" id="PF16344">
    <property type="entry name" value="FecR_C"/>
    <property type="match status" value="1"/>
</dbReference>
<comment type="similarity">
    <text evidence="10 11">Belongs to the TonB-dependent receptor family.</text>
</comment>
<dbReference type="InterPro" id="IPR023996">
    <property type="entry name" value="TonB-dep_OMP_SusC/RagA"/>
</dbReference>
<evidence type="ECO:0000256" key="8">
    <source>
        <dbReference type="ARBA" id="ARBA00023170"/>
    </source>
</evidence>
<evidence type="ECO:0000256" key="5">
    <source>
        <dbReference type="ARBA" id="ARBA00022729"/>
    </source>
</evidence>
<sequence>MNLFHTRVRLSGLMLYLFLFILPLNLLAQDPGSKRIGFNNTKLTNVFEQISEKYKVRFIYNTAAPNSNRTITIPQAQRGLDDLLAAISTQANAKFQRSGDQVSVQFLPVKTFTAKGRITDKNMQALPGATVINQRTGEGAKADAMGYFQLNSAQGDRLMVSYIGYKAAGTFAKEEENNFRLEDDAGNLQQVVVTGYMTKKASEVTGSVQKIKGEDLRNSATTADAMSLLKGKVAGFFIAGNGNGGDPTRTSEVVMRGQSGLSISGTGANDGSTVSPMGPLIVLDGMITNSRDISEVANVNDIESITVLKDAASTAIYGSRAAQGVIVITTRRGNNNKAQVSLSAKTGIARPNYGKVRLMNSDELYSFIKDGLTNAYNSNPAYKNTYPTVADFLKAKSFVSTDDIKTNTDWSDLLRRNAWMRDVNLSVTGGNNAVSYFVAFNNYKEDGTRYINSMERSSGKVNLDVKINKRLSASLNLNGLFTNTLNPALGYDQELTSYYPWLSPYFSDGSIADTFAYKNYRGNTVTANPLYDRNYNSTIGKAKYYNGAVKLNYEIAPWLTFSTTNGGIVRDNVSEEYIDRRTYVTRNSSVVNISNQADGKQWGSLQQTTTKTTGYLSSNLLTFKKAFDLHQLTVVAGQEYSRNKASVTTVGMSNIRAGERSFLAASRVGTGRRGMPPILSYSYDKLAFSLFSQADYSYRNKYMASAAFRRDGSSNFGQNNRYGNFFALSGGWLLSSEEFFRQSSVTQYVNNVRVRASYGTSGKEAGQDFLNYTSYVISPASNGYGGNPAAYITQLGNQNLRWEVTNTANLGLEFSVLKRIDFVIDAYNRRSHDLIQQTTPTGATGAPKLYTNVGELINKGLEVSLNTINIQSKDITWTTNLNLSFNKNRLGKIYQDSLVTPLGYYSGNFYVKSGEDLGVIKAIKYMGVNPDNGNALFEYYNAASGKWEVKEGYNQVIANGLNAQQQVAGSVNPKFVGGLSTSLRFRQWTFAIASNFVFGNKIFSDIPLAKQSMGNAKSGNLYAFKSNQQVWKHKNDQANIPAPNADVDFIPTSSNTTTFNLMNGSYWRINNVRLAYQLKPATCRILGITNASMFLSADNLYVFTAKDFVGIDPEVSGAVPGNGTNYSYALPRKVLVGLSVNF</sequence>
<dbReference type="NCBIfam" id="TIGR04056">
    <property type="entry name" value="OMP_RagA_SusC"/>
    <property type="match status" value="1"/>
</dbReference>
<dbReference type="EMBL" id="QPMM01000011">
    <property type="protein sequence ID" value="RFS19994.1"/>
    <property type="molecule type" value="Genomic_DNA"/>
</dbReference>
<dbReference type="GO" id="GO:0015344">
    <property type="term" value="F:siderophore uptake transmembrane transporter activity"/>
    <property type="evidence" value="ECO:0007669"/>
    <property type="project" value="TreeGrafter"/>
</dbReference>
<dbReference type="NCBIfam" id="TIGR04057">
    <property type="entry name" value="SusC_RagA_signa"/>
    <property type="match status" value="1"/>
</dbReference>
<dbReference type="InterPro" id="IPR032508">
    <property type="entry name" value="FecR_C"/>
</dbReference>
<protein>
    <submittedName>
        <fullName evidence="15">SusC/RagA family TonB-linked outer membrane protein</fullName>
    </submittedName>
</protein>
<evidence type="ECO:0000256" key="6">
    <source>
        <dbReference type="ARBA" id="ARBA00023077"/>
    </source>
</evidence>
<dbReference type="RefSeq" id="WP_116977555.1">
    <property type="nucleotide sequence ID" value="NZ_QPMM01000011.1"/>
</dbReference>
<evidence type="ECO:0000313" key="16">
    <source>
        <dbReference type="Proteomes" id="UP000260644"/>
    </source>
</evidence>
<keyword evidence="9 10" id="KW-0998">Cell outer membrane</keyword>
<dbReference type="Pfam" id="PF13715">
    <property type="entry name" value="CarbopepD_reg_2"/>
    <property type="match status" value="1"/>
</dbReference>
<evidence type="ECO:0000256" key="9">
    <source>
        <dbReference type="ARBA" id="ARBA00023237"/>
    </source>
</evidence>
<dbReference type="GO" id="GO:0044718">
    <property type="term" value="P:siderophore transmembrane transport"/>
    <property type="evidence" value="ECO:0007669"/>
    <property type="project" value="TreeGrafter"/>
</dbReference>
<evidence type="ECO:0000256" key="2">
    <source>
        <dbReference type="ARBA" id="ARBA00022448"/>
    </source>
</evidence>
<keyword evidence="16" id="KW-1185">Reference proteome</keyword>
<evidence type="ECO:0000256" key="3">
    <source>
        <dbReference type="ARBA" id="ARBA00022452"/>
    </source>
</evidence>
<evidence type="ECO:0000313" key="15">
    <source>
        <dbReference type="EMBL" id="RFS19994.1"/>
    </source>
</evidence>